<protein>
    <recommendedName>
        <fullName evidence="1">Saccharopine dehydrogenase NADP binding domain-containing protein</fullName>
    </recommendedName>
</protein>
<dbReference type="RefSeq" id="WP_069000034.1">
    <property type="nucleotide sequence ID" value="NZ_MDTQ01000001.1"/>
</dbReference>
<dbReference type="PANTHER" id="PTHR43781">
    <property type="entry name" value="SACCHAROPINE DEHYDROGENASE"/>
    <property type="match status" value="1"/>
</dbReference>
<dbReference type="Pfam" id="PF03435">
    <property type="entry name" value="Sacchrp_dh_NADP"/>
    <property type="match status" value="1"/>
</dbReference>
<dbReference type="InterPro" id="IPR036291">
    <property type="entry name" value="NAD(P)-bd_dom_sf"/>
</dbReference>
<dbReference type="InterPro" id="IPR005097">
    <property type="entry name" value="Sacchrp_dh_NADP-bd"/>
</dbReference>
<evidence type="ECO:0000259" key="1">
    <source>
        <dbReference type="Pfam" id="PF03435"/>
    </source>
</evidence>
<dbReference type="PANTHER" id="PTHR43781:SF1">
    <property type="entry name" value="SACCHAROPINE DEHYDROGENASE"/>
    <property type="match status" value="1"/>
</dbReference>
<keyword evidence="3" id="KW-1185">Reference proteome</keyword>
<sequence>MTRPGVAIVGASGHVGQVAAAALADYGDLRLGSRAPERLQSLSAVCASAGATVTTQYVDLDDPASLDHFVAGADVVLNCAGPSYRILDQVALVAQHHQAAYVDVGGDDVLYERLMKQPAGRTVAVVSAGMLPGLSGLLPRYLADQFEHIEQMTCYAGGREAFSPAAAEDFWLSLDPQYDFGTVQAYWRHGQIASSRDAMDLPYRPWTRQPRLLAWPYLSREAQRLFQQLGVEQGWAMNLMEEGYLFQALQRLQGRGDVKAEEAMTALIQASQLDVAGRPAYQVLAVEASGWAKGSPLQRSLWVQVSQGFHLTGHMAAQTVRAIPELDDGVHFAAQVLNPQACLQGLVQAWPDFKIQQHEGAWATVNIEEGAL</sequence>
<gene>
    <name evidence="2" type="ORF">BFW38_17200</name>
</gene>
<name>A0A1E2VDS8_9GAMM</name>
<dbReference type="Proteomes" id="UP000094291">
    <property type="component" value="Unassembled WGS sequence"/>
</dbReference>
<dbReference type="Gene3D" id="3.40.50.720">
    <property type="entry name" value="NAD(P)-binding Rossmann-like Domain"/>
    <property type="match status" value="1"/>
</dbReference>
<dbReference type="AlphaFoldDB" id="A0A1E2VDS8"/>
<proteinExistence type="predicted"/>
<evidence type="ECO:0000313" key="3">
    <source>
        <dbReference type="Proteomes" id="UP000094291"/>
    </source>
</evidence>
<dbReference type="OrthoDB" id="8477818at2"/>
<evidence type="ECO:0000313" key="2">
    <source>
        <dbReference type="EMBL" id="ODC05012.1"/>
    </source>
</evidence>
<dbReference type="STRING" id="197479.BFW38_17200"/>
<comment type="caution">
    <text evidence="2">The sequence shown here is derived from an EMBL/GenBank/DDBJ whole genome shotgun (WGS) entry which is preliminary data.</text>
</comment>
<dbReference type="SUPFAM" id="SSF51735">
    <property type="entry name" value="NAD(P)-binding Rossmann-fold domains"/>
    <property type="match status" value="1"/>
</dbReference>
<dbReference type="EMBL" id="MDTQ01000001">
    <property type="protein sequence ID" value="ODC05012.1"/>
    <property type="molecule type" value="Genomic_DNA"/>
</dbReference>
<accession>A0A1E2VDS8</accession>
<reference evidence="2 3" key="1">
    <citation type="submission" date="2016-08" db="EMBL/GenBank/DDBJ databases">
        <authorList>
            <person name="Seilhamer J.J."/>
        </authorList>
    </citation>
    <scope>NUCLEOTIDE SEQUENCE [LARGE SCALE GENOMIC DNA]</scope>
    <source>
        <strain evidence="2 3">PH27A</strain>
    </source>
</reference>
<organism evidence="2 3">
    <name type="scientific">Terasakiispira papahanaumokuakeensis</name>
    <dbReference type="NCBI Taxonomy" id="197479"/>
    <lineage>
        <taxon>Bacteria</taxon>
        <taxon>Pseudomonadati</taxon>
        <taxon>Pseudomonadota</taxon>
        <taxon>Gammaproteobacteria</taxon>
        <taxon>Oceanospirillales</taxon>
        <taxon>Terasakiispira</taxon>
    </lineage>
</organism>
<feature type="domain" description="Saccharopine dehydrogenase NADP binding" evidence="1">
    <location>
        <begin position="6"/>
        <end position="105"/>
    </location>
</feature>